<dbReference type="InterPro" id="IPR046520">
    <property type="entry name" value="DUF6697"/>
</dbReference>
<organism evidence="3 4">
    <name type="scientific">Marasmius tenuissimus</name>
    <dbReference type="NCBI Taxonomy" id="585030"/>
    <lineage>
        <taxon>Eukaryota</taxon>
        <taxon>Fungi</taxon>
        <taxon>Dikarya</taxon>
        <taxon>Basidiomycota</taxon>
        <taxon>Agaricomycotina</taxon>
        <taxon>Agaricomycetes</taxon>
        <taxon>Agaricomycetidae</taxon>
        <taxon>Agaricales</taxon>
        <taxon>Marasmiineae</taxon>
        <taxon>Marasmiaceae</taxon>
        <taxon>Marasmius</taxon>
    </lineage>
</organism>
<evidence type="ECO:0000313" key="4">
    <source>
        <dbReference type="Proteomes" id="UP001437256"/>
    </source>
</evidence>
<accession>A0ABR2ZSL8</accession>
<feature type="region of interest" description="Disordered" evidence="1">
    <location>
        <begin position="1"/>
        <end position="34"/>
    </location>
</feature>
<evidence type="ECO:0000256" key="1">
    <source>
        <dbReference type="SAM" id="MobiDB-lite"/>
    </source>
</evidence>
<dbReference type="EMBL" id="JBBXMP010000063">
    <property type="protein sequence ID" value="KAL0064403.1"/>
    <property type="molecule type" value="Genomic_DNA"/>
</dbReference>
<feature type="compositionally biased region" description="Basic residues" evidence="1">
    <location>
        <begin position="300"/>
        <end position="310"/>
    </location>
</feature>
<feature type="domain" description="DUF6697" evidence="2">
    <location>
        <begin position="199"/>
        <end position="297"/>
    </location>
</feature>
<reference evidence="3 4" key="1">
    <citation type="submission" date="2024-05" db="EMBL/GenBank/DDBJ databases">
        <title>A draft genome resource for the thread blight pathogen Marasmius tenuissimus strain MS-2.</title>
        <authorList>
            <person name="Yulfo-Soto G.E."/>
            <person name="Baruah I.K."/>
            <person name="Amoako-Attah I."/>
            <person name="Bukari Y."/>
            <person name="Meinhardt L.W."/>
            <person name="Bailey B.A."/>
            <person name="Cohen S.P."/>
        </authorList>
    </citation>
    <scope>NUCLEOTIDE SEQUENCE [LARGE SCALE GENOMIC DNA]</scope>
    <source>
        <strain evidence="3 4">MS-2</strain>
    </source>
</reference>
<evidence type="ECO:0000259" key="2">
    <source>
        <dbReference type="Pfam" id="PF20411"/>
    </source>
</evidence>
<protein>
    <recommendedName>
        <fullName evidence="2">DUF6697 domain-containing protein</fullName>
    </recommendedName>
</protein>
<name>A0ABR2ZSL8_9AGAR</name>
<keyword evidence="4" id="KW-1185">Reference proteome</keyword>
<evidence type="ECO:0000313" key="3">
    <source>
        <dbReference type="EMBL" id="KAL0064403.1"/>
    </source>
</evidence>
<comment type="caution">
    <text evidence="3">The sequence shown here is derived from an EMBL/GenBank/DDBJ whole genome shotgun (WGS) entry which is preliminary data.</text>
</comment>
<feature type="compositionally biased region" description="Basic and acidic residues" evidence="1">
    <location>
        <begin position="331"/>
        <end position="341"/>
    </location>
</feature>
<feature type="domain" description="DUF6697" evidence="2">
    <location>
        <begin position="119"/>
        <end position="183"/>
    </location>
</feature>
<feature type="compositionally biased region" description="Basic residues" evidence="1">
    <location>
        <begin position="1"/>
        <end position="11"/>
    </location>
</feature>
<dbReference type="Proteomes" id="UP001437256">
    <property type="component" value="Unassembled WGS sequence"/>
</dbReference>
<proteinExistence type="predicted"/>
<sequence>MAKRGKNASKAKRGEPVVRIKEEDNDIPSALDLQTEDEDKKKDLVLVKKEEEMDQELELIRKRVEARRTLRDRRNHELKAEEEAEDVIDPLKAADLLRDILPYLISIADDDNLDIYYAVAREFLAKVFGGNQLQTFPEFAREKMDELVNMGFARHQWACMTADYNTYMPSKPGQPGLFFTERLLNADLTPNYQWTYSQGSCERDMDKRLYHQRGGDESPGYESNFETVLAPIVSLHRAEYSAKLNDTKNKYLGVTAAQVADAFDRGEELTAYFRQLVMWKMTCVAYEKEFQRHIVEKAKVSAKKSKKRKAPSSEIAGGSPPPKRPHTRSSARLEERAKASG</sequence>
<gene>
    <name evidence="3" type="ORF">AAF712_008703</name>
</gene>
<dbReference type="Pfam" id="PF20411">
    <property type="entry name" value="DUF6697"/>
    <property type="match status" value="2"/>
</dbReference>
<feature type="compositionally biased region" description="Basic and acidic residues" evidence="1">
    <location>
        <begin position="12"/>
        <end position="22"/>
    </location>
</feature>
<feature type="region of interest" description="Disordered" evidence="1">
    <location>
        <begin position="298"/>
        <end position="341"/>
    </location>
</feature>